<sequence length="367" mass="40836">MLKIKYIKFIILLSAVTMISCSDEEAESTRVSLEADKLQVSVGEPVTFTIKHNAMSVVIFTGDEGYDYQTSASFLLNGKTEEDIQNNNYRPVDPSVVPYNCDLSETEAGAATVKDNLLEVRDANGGWSLIGSEAEVVLDPTIQKNALKVVSKNPDWWYQALRFNINSKLGTNKNLTIRMRFEKDKLEEIYSGEQRPDITTFPVVIRLGGKGAGDTDITFSDNTVWDIYWNPNLAYTDYSVDLTRIIAEWQTGTGKTMTELSYVQILFTASGSVGYVGDYFIESATYGGIDYVPFSTAHVLPVNDNSGLITYQYTYTTPGTYTVTAIGNNSSFKNYSGNGYKDDLKNIGKDEYNYSTQFSTVEIVVNP</sequence>
<gene>
    <name evidence="1" type="ORF">GGR21_003050</name>
</gene>
<keyword evidence="2" id="KW-1185">Reference proteome</keyword>
<proteinExistence type="predicted"/>
<accession>A0A840CWG6</accession>
<evidence type="ECO:0000313" key="1">
    <source>
        <dbReference type="EMBL" id="MBB4037135.1"/>
    </source>
</evidence>
<dbReference type="PROSITE" id="PS51257">
    <property type="entry name" value="PROKAR_LIPOPROTEIN"/>
    <property type="match status" value="1"/>
</dbReference>
<comment type="caution">
    <text evidence="1">The sequence shown here is derived from an EMBL/GenBank/DDBJ whole genome shotgun (WGS) entry which is preliminary data.</text>
</comment>
<name>A0A840CWG6_9BACT</name>
<dbReference type="EMBL" id="JACIEP010000011">
    <property type="protein sequence ID" value="MBB4037135.1"/>
    <property type="molecule type" value="Genomic_DNA"/>
</dbReference>
<protein>
    <submittedName>
        <fullName evidence="1">Plastocyanin</fullName>
    </submittedName>
</protein>
<dbReference type="AlphaFoldDB" id="A0A840CWG6"/>
<dbReference type="Proteomes" id="UP000555103">
    <property type="component" value="Unassembled WGS sequence"/>
</dbReference>
<dbReference type="RefSeq" id="WP_246348086.1">
    <property type="nucleotide sequence ID" value="NZ_JACIEP010000011.1"/>
</dbReference>
<reference evidence="1 2" key="1">
    <citation type="submission" date="2020-08" db="EMBL/GenBank/DDBJ databases">
        <title>Genomic Encyclopedia of Type Strains, Phase IV (KMG-IV): sequencing the most valuable type-strain genomes for metagenomic binning, comparative biology and taxonomic classification.</title>
        <authorList>
            <person name="Goeker M."/>
        </authorList>
    </citation>
    <scope>NUCLEOTIDE SEQUENCE [LARGE SCALE GENOMIC DNA]</scope>
    <source>
        <strain evidence="1 2">DSM 104969</strain>
    </source>
</reference>
<evidence type="ECO:0000313" key="2">
    <source>
        <dbReference type="Proteomes" id="UP000555103"/>
    </source>
</evidence>
<organism evidence="1 2">
    <name type="scientific">Dysgonomonas hofstadii</name>
    <dbReference type="NCBI Taxonomy" id="637886"/>
    <lineage>
        <taxon>Bacteria</taxon>
        <taxon>Pseudomonadati</taxon>
        <taxon>Bacteroidota</taxon>
        <taxon>Bacteroidia</taxon>
        <taxon>Bacteroidales</taxon>
        <taxon>Dysgonomonadaceae</taxon>
        <taxon>Dysgonomonas</taxon>
    </lineage>
</organism>